<proteinExistence type="predicted"/>
<protein>
    <submittedName>
        <fullName evidence="1">Uncharacterized protein</fullName>
    </submittedName>
</protein>
<comment type="caution">
    <text evidence="1">The sequence shown here is derived from an EMBL/GenBank/DDBJ whole genome shotgun (WGS) entry which is preliminary data.</text>
</comment>
<keyword evidence="2" id="KW-1185">Reference proteome</keyword>
<evidence type="ECO:0000313" key="1">
    <source>
        <dbReference type="EMBL" id="RBQ08947.1"/>
    </source>
</evidence>
<dbReference type="EMBL" id="QNQU01000005">
    <property type="protein sequence ID" value="RBQ08947.1"/>
    <property type="molecule type" value="Genomic_DNA"/>
</dbReference>
<reference evidence="1 2" key="1">
    <citation type="submission" date="2018-07" db="EMBL/GenBank/DDBJ databases">
        <title>A draft genome of a endophytic bacteria, a new species of Pedobacter.</title>
        <authorList>
            <person name="Zhang Z.D."/>
            <person name="Chen Z.J."/>
        </authorList>
    </citation>
    <scope>NUCLEOTIDE SEQUENCE [LARGE SCALE GENOMIC DNA]</scope>
    <source>
        <strain evidence="1 2">RS10</strain>
    </source>
</reference>
<sequence length="80" mass="9272">MESLANCYKSITTLLRSWPITKTRCKKQTAPQPPLSYSARTLFKALVYSMQQRAVIIWFFNDRIRLALYDSNLIIAKTGE</sequence>
<evidence type="ECO:0000313" key="2">
    <source>
        <dbReference type="Proteomes" id="UP000252081"/>
    </source>
</evidence>
<organism evidence="1 2">
    <name type="scientific">Pedobacter miscanthi</name>
    <dbReference type="NCBI Taxonomy" id="2259170"/>
    <lineage>
        <taxon>Bacteria</taxon>
        <taxon>Pseudomonadati</taxon>
        <taxon>Bacteroidota</taxon>
        <taxon>Sphingobacteriia</taxon>
        <taxon>Sphingobacteriales</taxon>
        <taxon>Sphingobacteriaceae</taxon>
        <taxon>Pedobacter</taxon>
    </lineage>
</organism>
<name>A0A366L501_9SPHI</name>
<dbReference type="Proteomes" id="UP000252081">
    <property type="component" value="Unassembled WGS sequence"/>
</dbReference>
<accession>A0A366L501</accession>
<gene>
    <name evidence="1" type="ORF">DRW42_06980</name>
</gene>
<dbReference type="AlphaFoldDB" id="A0A366L501"/>